<sequence length="226" mass="25762">MLLNGKVLNSVVYWTASPARVEKFEECARQLKIDREKYYHSIPTDEDLVNAKEILAKESELDGSKYGKENVGKYNKYWDTCHIMMGVVAVLDPRYKMILVKFYFRKIYKSVFSTSGILLNPHRSMLHPSTVEELMCSRRWLWKEANVPVLVPNLRVPASLTVPVLAVTREFHSSGSEKHVYRVPTGTRGSRGSGSWQFRVLYYAVLASGPINLCSSNFGSTRTDSE</sequence>
<feature type="domain" description="hAT-like transposase RNase-H fold" evidence="1">
    <location>
        <begin position="73"/>
        <end position="110"/>
    </location>
</feature>
<gene>
    <name evidence="2" type="ORF">BUALT_Bualt03G0231500</name>
</gene>
<comment type="caution">
    <text evidence="2">The sequence shown here is derived from an EMBL/GenBank/DDBJ whole genome shotgun (WGS) entry which is preliminary data.</text>
</comment>
<dbReference type="AlphaFoldDB" id="A0AAV6Y3B8"/>
<name>A0AAV6Y3B8_9LAMI</name>
<organism evidence="2 3">
    <name type="scientific">Buddleja alternifolia</name>
    <dbReference type="NCBI Taxonomy" id="168488"/>
    <lineage>
        <taxon>Eukaryota</taxon>
        <taxon>Viridiplantae</taxon>
        <taxon>Streptophyta</taxon>
        <taxon>Embryophyta</taxon>
        <taxon>Tracheophyta</taxon>
        <taxon>Spermatophyta</taxon>
        <taxon>Magnoliopsida</taxon>
        <taxon>eudicotyledons</taxon>
        <taxon>Gunneridae</taxon>
        <taxon>Pentapetalae</taxon>
        <taxon>asterids</taxon>
        <taxon>lamiids</taxon>
        <taxon>Lamiales</taxon>
        <taxon>Scrophulariaceae</taxon>
        <taxon>Buddlejeae</taxon>
        <taxon>Buddleja</taxon>
    </lineage>
</organism>
<dbReference type="PANTHER" id="PTHR23272">
    <property type="entry name" value="BED FINGER-RELATED"/>
    <property type="match status" value="1"/>
</dbReference>
<protein>
    <recommendedName>
        <fullName evidence="1">hAT-like transposase RNase-H fold domain-containing protein</fullName>
    </recommendedName>
</protein>
<dbReference type="EMBL" id="WHWC01000003">
    <property type="protein sequence ID" value="KAG8387229.1"/>
    <property type="molecule type" value="Genomic_DNA"/>
</dbReference>
<accession>A0AAV6Y3B8</accession>
<evidence type="ECO:0000259" key="1">
    <source>
        <dbReference type="Pfam" id="PF14372"/>
    </source>
</evidence>
<reference evidence="2" key="1">
    <citation type="submission" date="2019-10" db="EMBL/GenBank/DDBJ databases">
        <authorList>
            <person name="Zhang R."/>
            <person name="Pan Y."/>
            <person name="Wang J."/>
            <person name="Ma R."/>
            <person name="Yu S."/>
        </authorList>
    </citation>
    <scope>NUCLEOTIDE SEQUENCE</scope>
    <source>
        <strain evidence="2">LA-IB0</strain>
        <tissue evidence="2">Leaf</tissue>
    </source>
</reference>
<proteinExistence type="predicted"/>
<evidence type="ECO:0000313" key="3">
    <source>
        <dbReference type="Proteomes" id="UP000826271"/>
    </source>
</evidence>
<dbReference type="PANTHER" id="PTHR23272:SF179">
    <property type="entry name" value="ZINC FINGER BED DOMAIN-CONTAINING PROTEIN RICESLEEPER 2-LIKE ISOFORM X1"/>
    <property type="match status" value="1"/>
</dbReference>
<dbReference type="Pfam" id="PF14372">
    <property type="entry name" value="hAT-like_RNase-H"/>
    <property type="match status" value="1"/>
</dbReference>
<keyword evidence="3" id="KW-1185">Reference proteome</keyword>
<dbReference type="Proteomes" id="UP000826271">
    <property type="component" value="Unassembled WGS sequence"/>
</dbReference>
<dbReference type="InterPro" id="IPR025525">
    <property type="entry name" value="hAT-like_transposase_RNase-H"/>
</dbReference>
<evidence type="ECO:0000313" key="2">
    <source>
        <dbReference type="EMBL" id="KAG8387229.1"/>
    </source>
</evidence>
<dbReference type="GO" id="GO:0046983">
    <property type="term" value="F:protein dimerization activity"/>
    <property type="evidence" value="ECO:0007669"/>
    <property type="project" value="InterPro"/>
</dbReference>
<dbReference type="GO" id="GO:0003677">
    <property type="term" value="F:DNA binding"/>
    <property type="evidence" value="ECO:0007669"/>
    <property type="project" value="InterPro"/>
</dbReference>